<dbReference type="KEGG" id="cbr:CBG_26153"/>
<dbReference type="InParanoid" id="B6IIS7"/>
<dbReference type="Proteomes" id="UP000008549">
    <property type="component" value="Unassembled WGS sequence"/>
</dbReference>
<proteinExistence type="predicted"/>
<evidence type="ECO:0000256" key="1">
    <source>
        <dbReference type="SAM" id="MobiDB-lite"/>
    </source>
</evidence>
<feature type="region of interest" description="Disordered" evidence="1">
    <location>
        <begin position="43"/>
        <end position="73"/>
    </location>
</feature>
<dbReference type="HOGENOM" id="CLU_2707005_0_0_1"/>
<keyword evidence="3" id="KW-1185">Reference proteome</keyword>
<reference evidence="2 3" key="1">
    <citation type="journal article" date="2003" name="PLoS Biol.">
        <title>The genome sequence of Caenorhabditis briggsae: a platform for comparative genomics.</title>
        <authorList>
            <person name="Stein L.D."/>
            <person name="Bao Z."/>
            <person name="Blasiar D."/>
            <person name="Blumenthal T."/>
            <person name="Brent M.R."/>
            <person name="Chen N."/>
            <person name="Chinwalla A."/>
            <person name="Clarke L."/>
            <person name="Clee C."/>
            <person name="Coghlan A."/>
            <person name="Coulson A."/>
            <person name="D'Eustachio P."/>
            <person name="Fitch D.H."/>
            <person name="Fulton L.A."/>
            <person name="Fulton R.E."/>
            <person name="Griffiths-Jones S."/>
            <person name="Harris T.W."/>
            <person name="Hillier L.W."/>
            <person name="Kamath R."/>
            <person name="Kuwabara P.E."/>
            <person name="Mardis E.R."/>
            <person name="Marra M.A."/>
            <person name="Miner T.L."/>
            <person name="Minx P."/>
            <person name="Mullikin J.C."/>
            <person name="Plumb R.W."/>
            <person name="Rogers J."/>
            <person name="Schein J.E."/>
            <person name="Sohrmann M."/>
            <person name="Spieth J."/>
            <person name="Stajich J.E."/>
            <person name="Wei C."/>
            <person name="Willey D."/>
            <person name="Wilson R.K."/>
            <person name="Durbin R."/>
            <person name="Waterston R.H."/>
        </authorList>
    </citation>
    <scope>NUCLEOTIDE SEQUENCE [LARGE SCALE GENOMIC DNA]</scope>
    <source>
        <strain evidence="2 3">AF16</strain>
    </source>
</reference>
<sequence>MRSRRRRHLCILPKKTKTEGKRVQRRRNRFDDVWSWNRDGCRKSGKLPLHPSTSQMTAKKSESTKNLKFSKTK</sequence>
<dbReference type="GeneID" id="68917634"/>
<dbReference type="EMBL" id="HE601401">
    <property type="protein sequence ID" value="CAR99807.1"/>
    <property type="molecule type" value="Genomic_DNA"/>
</dbReference>
<name>B6IIS7_CAEBR</name>
<reference evidence="2 3" key="2">
    <citation type="journal article" date="2011" name="PLoS Genet.">
        <title>Caenorhabditis briggsae recombinant inbred line genotypes reveal inter-strain incompatibility and the evolution of recombination.</title>
        <authorList>
            <person name="Ross J.A."/>
            <person name="Koboldt D.C."/>
            <person name="Staisch J.E."/>
            <person name="Chamberlin H.M."/>
            <person name="Gupta B.P."/>
            <person name="Miller R.D."/>
            <person name="Baird S.E."/>
            <person name="Haag E.S."/>
        </authorList>
    </citation>
    <scope>NUCLEOTIDE SEQUENCE [LARGE SCALE GENOMIC DNA]</scope>
    <source>
        <strain evidence="2 3">AF16</strain>
    </source>
</reference>
<protein>
    <submittedName>
        <fullName evidence="2">Protein CBG26153</fullName>
    </submittedName>
</protein>
<evidence type="ECO:0000313" key="3">
    <source>
        <dbReference type="Proteomes" id="UP000008549"/>
    </source>
</evidence>
<dbReference type="CTD" id="68917634"/>
<dbReference type="RefSeq" id="XP_045099368.1">
    <property type="nucleotide sequence ID" value="XM_045242131.1"/>
</dbReference>
<evidence type="ECO:0000313" key="2">
    <source>
        <dbReference type="EMBL" id="CAR99807.1"/>
    </source>
</evidence>
<organism evidence="2 3">
    <name type="scientific">Caenorhabditis briggsae</name>
    <dbReference type="NCBI Taxonomy" id="6238"/>
    <lineage>
        <taxon>Eukaryota</taxon>
        <taxon>Metazoa</taxon>
        <taxon>Ecdysozoa</taxon>
        <taxon>Nematoda</taxon>
        <taxon>Chromadorea</taxon>
        <taxon>Rhabditida</taxon>
        <taxon>Rhabditina</taxon>
        <taxon>Rhabditomorpha</taxon>
        <taxon>Rhabditoidea</taxon>
        <taxon>Rhabditidae</taxon>
        <taxon>Peloderinae</taxon>
        <taxon>Caenorhabditis</taxon>
    </lineage>
</organism>
<accession>B6IIS7</accession>
<gene>
    <name evidence="2" type="ORF">CBG26153</name>
    <name evidence="2" type="ORF">CBG_26153</name>
</gene>
<dbReference type="AlphaFoldDB" id="B6IIS7"/>